<gene>
    <name evidence="3" type="ORF">Ctaglu_16550</name>
</gene>
<accession>A0A401UKN7</accession>
<dbReference type="EMBL" id="BHYK01000007">
    <property type="protein sequence ID" value="GCD10032.1"/>
    <property type="molecule type" value="Genomic_DNA"/>
</dbReference>
<dbReference type="Pfam" id="PF03691">
    <property type="entry name" value="UPF0167"/>
    <property type="match status" value="1"/>
</dbReference>
<dbReference type="OrthoDB" id="7065534at2"/>
<feature type="coiled-coil region" evidence="2">
    <location>
        <begin position="120"/>
        <end position="154"/>
    </location>
</feature>
<dbReference type="Proteomes" id="UP000287872">
    <property type="component" value="Unassembled WGS sequence"/>
</dbReference>
<comment type="caution">
    <text evidence="3">The sequence shown here is derived from an EMBL/GenBank/DDBJ whole genome shotgun (WGS) entry which is preliminary data.</text>
</comment>
<name>A0A401UKN7_9CLOT</name>
<comment type="similarity">
    <text evidence="1">Belongs to the UPF0167 family.</text>
</comment>
<organism evidence="3 4">
    <name type="scientific">Clostridium tagluense</name>
    <dbReference type="NCBI Taxonomy" id="360422"/>
    <lineage>
        <taxon>Bacteria</taxon>
        <taxon>Bacillati</taxon>
        <taxon>Bacillota</taxon>
        <taxon>Clostridia</taxon>
        <taxon>Eubacteriales</taxon>
        <taxon>Clostridiaceae</taxon>
        <taxon>Clostridium</taxon>
    </lineage>
</organism>
<sequence>MNYDKILPKFKYNLNPIENRIIVRKEAICSCCNEKTEFVYEGPFYSIEDVEVICPWCIEDGKAAQKYYGRFQDTSACEKVISKESLDELIYRTPGYSGWQQEVWLSHCGDFCAFIGYVGWSEIEELVNELEEDLDKIKRAYKLTQEELENALEYGSLQGYLFKCVVCGKNRLAVDCD</sequence>
<keyword evidence="4" id="KW-1185">Reference proteome</keyword>
<proteinExistence type="inferred from homology"/>
<dbReference type="InterPro" id="IPR005363">
    <property type="entry name" value="UPF0167"/>
</dbReference>
<evidence type="ECO:0000313" key="3">
    <source>
        <dbReference type="EMBL" id="GCD10032.1"/>
    </source>
</evidence>
<dbReference type="AlphaFoldDB" id="A0A401UKN7"/>
<keyword evidence="2" id="KW-0175">Coiled coil</keyword>
<evidence type="ECO:0008006" key="5">
    <source>
        <dbReference type="Google" id="ProtNLM"/>
    </source>
</evidence>
<evidence type="ECO:0000256" key="1">
    <source>
        <dbReference type="ARBA" id="ARBA00008525"/>
    </source>
</evidence>
<reference evidence="3 4" key="1">
    <citation type="submission" date="2018-11" db="EMBL/GenBank/DDBJ databases">
        <title>Genome sequencing and assembly of Clostridium tagluense strain A121.</title>
        <authorList>
            <person name="Murakami T."/>
            <person name="Segawa T."/>
            <person name="Shcherbakova V.A."/>
            <person name="Mori H."/>
            <person name="Yoshimura Y."/>
        </authorList>
    </citation>
    <scope>NUCLEOTIDE SEQUENCE [LARGE SCALE GENOMIC DNA]</scope>
    <source>
        <strain evidence="3 4">A121</strain>
    </source>
</reference>
<dbReference type="RefSeq" id="WP_124999997.1">
    <property type="nucleotide sequence ID" value="NZ_BHYK01000007.1"/>
</dbReference>
<protein>
    <recommendedName>
        <fullName evidence="5">CbrC family protein</fullName>
    </recommendedName>
</protein>
<evidence type="ECO:0000256" key="2">
    <source>
        <dbReference type="SAM" id="Coils"/>
    </source>
</evidence>
<evidence type="ECO:0000313" key="4">
    <source>
        <dbReference type="Proteomes" id="UP000287872"/>
    </source>
</evidence>